<keyword evidence="7 11" id="KW-0472">Membrane</keyword>
<dbReference type="PROSITE" id="PS50068">
    <property type="entry name" value="LDLRA_2"/>
    <property type="match status" value="1"/>
</dbReference>
<comment type="subcellular location">
    <subcellularLocation>
        <location evidence="2">Endomembrane system</location>
    </subcellularLocation>
    <subcellularLocation>
        <location evidence="1">Membrane</location>
        <topology evidence="1">Single-pass membrane protein</topology>
    </subcellularLocation>
</comment>
<evidence type="ECO:0000256" key="6">
    <source>
        <dbReference type="ARBA" id="ARBA00022989"/>
    </source>
</evidence>
<dbReference type="InterPro" id="IPR002172">
    <property type="entry name" value="LDrepeatLR_classA_rpt"/>
</dbReference>
<keyword evidence="6 11" id="KW-1133">Transmembrane helix</keyword>
<keyword evidence="9" id="KW-0325">Glycoprotein</keyword>
<keyword evidence="4" id="KW-0732">Signal</keyword>
<name>A0AAV6GSF2_9TELE</name>
<dbReference type="PROSITE" id="PS01209">
    <property type="entry name" value="LDLRA_1"/>
    <property type="match status" value="1"/>
</dbReference>
<dbReference type="FunFam" id="4.10.400.10:FF:000002">
    <property type="entry name" value="Low-density lipoprotein receptor-related protein 1"/>
    <property type="match status" value="1"/>
</dbReference>
<dbReference type="InterPro" id="IPR023415">
    <property type="entry name" value="LDLR_class-A_CS"/>
</dbReference>
<evidence type="ECO:0000256" key="2">
    <source>
        <dbReference type="ARBA" id="ARBA00004308"/>
    </source>
</evidence>
<evidence type="ECO:0000256" key="1">
    <source>
        <dbReference type="ARBA" id="ARBA00004167"/>
    </source>
</evidence>
<evidence type="ECO:0000256" key="3">
    <source>
        <dbReference type="ARBA" id="ARBA00022692"/>
    </source>
</evidence>
<reference evidence="12" key="1">
    <citation type="submission" date="2020-10" db="EMBL/GenBank/DDBJ databases">
        <title>Chromosome-scale genome assembly of the Allis shad, Alosa alosa.</title>
        <authorList>
            <person name="Margot Z."/>
            <person name="Christophe K."/>
            <person name="Cabau C."/>
            <person name="Louis A."/>
            <person name="Berthelot C."/>
            <person name="Parey E."/>
            <person name="Roest Crollius H."/>
            <person name="Montfort J."/>
            <person name="Robinson-Rechavi M."/>
            <person name="Bucao C."/>
            <person name="Bouchez O."/>
            <person name="Gislard M."/>
            <person name="Lluch J."/>
            <person name="Milhes M."/>
            <person name="Lampietro C."/>
            <person name="Lopez Roques C."/>
            <person name="Donnadieu C."/>
            <person name="Braasch I."/>
            <person name="Desvignes T."/>
            <person name="Postlethwait J."/>
            <person name="Bobe J."/>
            <person name="Guiguen Y."/>
        </authorList>
    </citation>
    <scope>NUCLEOTIDE SEQUENCE</scope>
    <source>
        <strain evidence="12">M-15738</strain>
        <tissue evidence="12">Blood</tissue>
    </source>
</reference>
<keyword evidence="3 11" id="KW-0812">Transmembrane</keyword>
<dbReference type="Gene3D" id="4.10.400.10">
    <property type="entry name" value="Low-density Lipoprotein Receptor"/>
    <property type="match status" value="1"/>
</dbReference>
<dbReference type="SUPFAM" id="SSF57424">
    <property type="entry name" value="LDL receptor-like module"/>
    <property type="match status" value="1"/>
</dbReference>
<dbReference type="EMBL" id="JADWDJ010000007">
    <property type="protein sequence ID" value="KAG5278083.1"/>
    <property type="molecule type" value="Genomic_DNA"/>
</dbReference>
<dbReference type="PANTHER" id="PTHR24270">
    <property type="entry name" value="LOW-DENSITY LIPOPROTEIN RECEPTOR-RELATED"/>
    <property type="match status" value="1"/>
</dbReference>
<proteinExistence type="predicted"/>
<keyword evidence="8 10" id="KW-1015">Disulfide bond</keyword>
<dbReference type="InterPro" id="IPR036055">
    <property type="entry name" value="LDL_receptor-like_sf"/>
</dbReference>
<evidence type="ECO:0000256" key="11">
    <source>
        <dbReference type="SAM" id="Phobius"/>
    </source>
</evidence>
<evidence type="ECO:0000256" key="10">
    <source>
        <dbReference type="PROSITE-ProRule" id="PRU00124"/>
    </source>
</evidence>
<evidence type="ECO:0000313" key="12">
    <source>
        <dbReference type="EMBL" id="KAG5278083.1"/>
    </source>
</evidence>
<dbReference type="SMART" id="SM00192">
    <property type="entry name" value="LDLa"/>
    <property type="match status" value="1"/>
</dbReference>
<feature type="disulfide bond" evidence="10">
    <location>
        <begin position="10"/>
        <end position="28"/>
    </location>
</feature>
<dbReference type="AlphaFoldDB" id="A0AAV6GSF2"/>
<dbReference type="PRINTS" id="PR00261">
    <property type="entry name" value="LDLRECEPTOR"/>
</dbReference>
<sequence>MKCTKHKFKCGDGQCIPKAWLCDKEPDCDDKSDESLERCAQPPPAYFASTATSRVTAGSETVHQPVSGKPWLLDNSPALVGSVSLAAVVCAVILLFLYKWKQKKNLNASPLKHISQPPTIGVDLNDYVCDSTGCGEQTSSEYETMDPIVNPSDAVYESIQYPIYQQLAVQTDQSIAVYQCIHAHISQSHAASL</sequence>
<dbReference type="GO" id="GO:0005886">
    <property type="term" value="C:plasma membrane"/>
    <property type="evidence" value="ECO:0007669"/>
    <property type="project" value="TreeGrafter"/>
</dbReference>
<dbReference type="GO" id="GO:0012505">
    <property type="term" value="C:endomembrane system"/>
    <property type="evidence" value="ECO:0007669"/>
    <property type="project" value="UniProtKB-SubCell"/>
</dbReference>
<dbReference type="CDD" id="cd00112">
    <property type="entry name" value="LDLa"/>
    <property type="match status" value="1"/>
</dbReference>
<accession>A0AAV6GSF2</accession>
<keyword evidence="13" id="KW-1185">Reference proteome</keyword>
<evidence type="ECO:0000256" key="8">
    <source>
        <dbReference type="ARBA" id="ARBA00023157"/>
    </source>
</evidence>
<comment type="caution">
    <text evidence="10">Lacks conserved residue(s) required for the propagation of feature annotation.</text>
</comment>
<protein>
    <submittedName>
        <fullName evidence="12">Uncharacterized protein</fullName>
    </submittedName>
</protein>
<comment type="caution">
    <text evidence="12">The sequence shown here is derived from an EMBL/GenBank/DDBJ whole genome shotgun (WGS) entry which is preliminary data.</text>
</comment>
<evidence type="ECO:0000256" key="5">
    <source>
        <dbReference type="ARBA" id="ARBA00022737"/>
    </source>
</evidence>
<dbReference type="Pfam" id="PF00057">
    <property type="entry name" value="Ldl_recept_a"/>
    <property type="match status" value="1"/>
</dbReference>
<evidence type="ECO:0000256" key="4">
    <source>
        <dbReference type="ARBA" id="ARBA00022729"/>
    </source>
</evidence>
<organism evidence="12 13">
    <name type="scientific">Alosa alosa</name>
    <name type="common">allis shad</name>
    <dbReference type="NCBI Taxonomy" id="278164"/>
    <lineage>
        <taxon>Eukaryota</taxon>
        <taxon>Metazoa</taxon>
        <taxon>Chordata</taxon>
        <taxon>Craniata</taxon>
        <taxon>Vertebrata</taxon>
        <taxon>Euteleostomi</taxon>
        <taxon>Actinopterygii</taxon>
        <taxon>Neopterygii</taxon>
        <taxon>Teleostei</taxon>
        <taxon>Clupei</taxon>
        <taxon>Clupeiformes</taxon>
        <taxon>Clupeoidei</taxon>
        <taxon>Clupeidae</taxon>
        <taxon>Alosa</taxon>
    </lineage>
</organism>
<dbReference type="InterPro" id="IPR050685">
    <property type="entry name" value="LDLR"/>
</dbReference>
<dbReference type="Proteomes" id="UP000823561">
    <property type="component" value="Chromosome 7"/>
</dbReference>
<feature type="transmembrane region" description="Helical" evidence="11">
    <location>
        <begin position="78"/>
        <end position="98"/>
    </location>
</feature>
<evidence type="ECO:0000313" key="13">
    <source>
        <dbReference type="Proteomes" id="UP000823561"/>
    </source>
</evidence>
<dbReference type="GO" id="GO:0016192">
    <property type="term" value="P:vesicle-mediated transport"/>
    <property type="evidence" value="ECO:0007669"/>
    <property type="project" value="UniProtKB-ARBA"/>
</dbReference>
<keyword evidence="5" id="KW-0677">Repeat</keyword>
<gene>
    <name evidence="12" type="ORF">AALO_G00095000</name>
</gene>
<evidence type="ECO:0000256" key="9">
    <source>
        <dbReference type="ARBA" id="ARBA00023180"/>
    </source>
</evidence>
<evidence type="ECO:0000256" key="7">
    <source>
        <dbReference type="ARBA" id="ARBA00023136"/>
    </source>
</evidence>
<feature type="disulfide bond" evidence="10">
    <location>
        <begin position="3"/>
        <end position="15"/>
    </location>
</feature>